<reference evidence="1" key="1">
    <citation type="submission" date="2022-01" db="EMBL/GenBank/DDBJ databases">
        <title>Jiella avicenniae sp. nov., a novel endophytic bacterium isolated from bark of Avicennia marina.</title>
        <authorList>
            <person name="Tuo L."/>
        </authorList>
    </citation>
    <scope>NUCLEOTIDE SEQUENCE</scope>
    <source>
        <strain evidence="1">CBK1P-4</strain>
    </source>
</reference>
<name>A0A9X1P134_9HYPH</name>
<dbReference type="Proteomes" id="UP001139035">
    <property type="component" value="Unassembled WGS sequence"/>
</dbReference>
<dbReference type="AlphaFoldDB" id="A0A9X1P134"/>
<accession>A0A9X1P134</accession>
<evidence type="ECO:0000313" key="2">
    <source>
        <dbReference type="Proteomes" id="UP001139035"/>
    </source>
</evidence>
<organism evidence="1 2">
    <name type="scientific">Jiella avicenniae</name>
    <dbReference type="NCBI Taxonomy" id="2907202"/>
    <lineage>
        <taxon>Bacteria</taxon>
        <taxon>Pseudomonadati</taxon>
        <taxon>Pseudomonadota</taxon>
        <taxon>Alphaproteobacteria</taxon>
        <taxon>Hyphomicrobiales</taxon>
        <taxon>Aurantimonadaceae</taxon>
        <taxon>Jiella</taxon>
    </lineage>
</organism>
<evidence type="ECO:0000313" key="1">
    <source>
        <dbReference type="EMBL" id="MCE7027844.1"/>
    </source>
</evidence>
<proteinExistence type="predicted"/>
<dbReference type="EMBL" id="JAJUWU010000006">
    <property type="protein sequence ID" value="MCE7027844.1"/>
    <property type="molecule type" value="Genomic_DNA"/>
</dbReference>
<keyword evidence="2" id="KW-1185">Reference proteome</keyword>
<dbReference type="RefSeq" id="WP_233719001.1">
    <property type="nucleotide sequence ID" value="NZ_JAJUWU010000006.1"/>
</dbReference>
<protein>
    <submittedName>
        <fullName evidence="1">Uncharacterized protein</fullName>
    </submittedName>
</protein>
<gene>
    <name evidence="1" type="ORF">LZD57_07560</name>
</gene>
<comment type="caution">
    <text evidence="1">The sequence shown here is derived from an EMBL/GenBank/DDBJ whole genome shotgun (WGS) entry which is preliminary data.</text>
</comment>
<sequence length="325" mass="36340">MAENLTFHFEGALAETHQMNFYEAARFQYAAARLMVKLAQFRRAGKFVQKITNNSNFNINLKSQEDGSFNINIEDEGQSQKEEKFVDVSLADLVAYVSERVIEKIDESSVSSSALAKLGDITDSDHGDSSTILTRLIQEVDEGRTSLSDLPEQVRELVKRRVAETYRERRLSESKAAISKIDFARSQKLIAMSAPLMSEMATALRKSANTLEVTSSVGAENNSVLFLNRQMAQEIETASVDKDITPLLGDITQFNKDNGWGKLKIANVAKAVSFSIPYDILPAIKSTIIENMKKDLVYLQTYFVRDRSDELIRLIAVGVLPTPKQ</sequence>